<reference evidence="1 2" key="1">
    <citation type="submission" date="2010-09" db="EMBL/GenBank/DDBJ databases">
        <title>The Genome Sequence of Synechococcus phage S-IOM18.</title>
        <authorList>
            <consortium name="The Broad Institute Genome Sequencing Platform"/>
            <person name="Henn M.R."/>
            <person name="Clokie M."/>
            <person name="Levin J."/>
            <person name="Malboeuf C."/>
            <person name="Casali M."/>
            <person name="Russ C."/>
            <person name="Lennon N."/>
            <person name="Chapman S.B."/>
            <person name="Erlich R."/>
            <person name="Young S.K."/>
            <person name="Yandava C."/>
            <person name="Zeng Q."/>
            <person name="Fitzgerald M.F."/>
            <person name="Alvarado L."/>
            <person name="Anderson S."/>
            <person name="Berlin A."/>
            <person name="Chen Z."/>
            <person name="Freedman E."/>
            <person name="Gellesch M."/>
            <person name="Goldberg J."/>
            <person name="Green L."/>
            <person name="Griggs A."/>
            <person name="Gujja S."/>
            <person name="Heilman E.R."/>
            <person name="Heiman D."/>
            <person name="Hollinger A."/>
            <person name="Howarth C."/>
            <person name="Larson L."/>
            <person name="Mehta T."/>
            <person name="Neiman D."/>
            <person name="Pearson M."/>
            <person name="Roberts A."/>
            <person name="Ryan E."/>
            <person name="Saif S."/>
            <person name="Shea T."/>
            <person name="Shenoy N."/>
            <person name="Sisk P."/>
            <person name="Stolte C."/>
            <person name="Sykes S."/>
            <person name="White J."/>
            <person name="Haas B."/>
            <person name="Nusbaum C."/>
            <person name="Birren B."/>
        </authorList>
    </citation>
    <scope>NUCLEOTIDE SEQUENCE [LARGE SCALE GENOMIC DNA]</scope>
    <source>
        <strain evidence="1 2">S-IOM18</strain>
    </source>
</reference>
<dbReference type="OrthoDB" id="18358at10239"/>
<dbReference type="Proteomes" id="UP000204294">
    <property type="component" value="Segment"/>
</dbReference>
<dbReference type="KEGG" id="vg:16045387"/>
<keyword evidence="2" id="KW-1185">Reference proteome</keyword>
<protein>
    <submittedName>
        <fullName evidence="1">Uncharacterized protein</fullName>
    </submittedName>
</protein>
<accession>R9TPT8</accession>
<dbReference type="RefSeq" id="YP_008126348.1">
    <property type="nucleotide sequence ID" value="NC_021536.1"/>
</dbReference>
<sequence>MTEQYRLLKDYALSSNIPFTYHESTCNGTPEELSGSVYGSDTHFLSHLVLGRPRPNDGAYPQECVDKGIVQKIDHALQQILYVNNIKLGCWFRININSIPTVPENDAWSAIHNDHNFDHTNMIVYLNTPKCGGGQTRVYNSQWKPNLTEEPSWDEYEEHFAKEDDVIIFPGRHFHHGKGPTIPGDRRTFIVATFHEAICAS</sequence>
<organism evidence="1 2">
    <name type="scientific">Synechococcus phage S-IOM18</name>
    <dbReference type="NCBI Taxonomy" id="754039"/>
    <lineage>
        <taxon>Viruses</taxon>
        <taxon>Duplodnaviria</taxon>
        <taxon>Heunggongvirae</taxon>
        <taxon>Uroviricota</taxon>
        <taxon>Caudoviricetes</taxon>
        <taxon>Pantevenvirales</taxon>
        <taxon>Kyanoviridae</taxon>
        <taxon>Tefnutvirus</taxon>
        <taxon>Tefnutvirus siom18</taxon>
    </lineage>
</organism>
<evidence type="ECO:0000313" key="1">
    <source>
        <dbReference type="EMBL" id="AGN33534.1"/>
    </source>
</evidence>
<proteinExistence type="predicted"/>
<dbReference type="EMBL" id="HQ317383">
    <property type="protein sequence ID" value="AGN33534.1"/>
    <property type="molecule type" value="Genomic_DNA"/>
</dbReference>
<dbReference type="GeneID" id="16045387"/>
<name>R9TPT8_9CAUD</name>
<evidence type="ECO:0000313" key="2">
    <source>
        <dbReference type="Proteomes" id="UP000204294"/>
    </source>
</evidence>
<gene>
    <name evidence="1" type="ORF">SWYG_00022</name>
</gene>